<keyword evidence="6 12" id="KW-0067">ATP-binding</keyword>
<sequence>MRNYLNQKTRDVDSVFGTVNQLLMAAGSQKPVLIRCLVFSALSAILFGISLVLLFPFFAAITRSNVGDWQTPFTAMIVLLLLSLICRLFSESYDTKGYANLAIDELRKRLGQKLRQIPLLHLSNQRSGEINAVLVQSVNEAAGYGFMLMTTIIYAMIVPISAAIAMVFYDWRFALVMLLVFPMAIPLYFWRRKAFRRGFSILAEANGQLKGEAIEFIQGLDVLKSTGELENKQSTFADIAHDVAKIQAYGTKKGEIPNLMITSTVQLGLVFIILLGIFLVVGGHASYFLLAAAIIIIARVTDLLNFFVQMSSLLEIFVIGCEKLQQLLSQPDLPEKHCHKMPESYDIQFNNVDFVYQSSALADTNTASVTSANPQESFALHHINVTIPERSFTALVGHSGSGKTTLTRMILRHADVIKGAVTIGGVDVREMTQKQLMSMISVVFQDVYLFQDTIMNNIRMARPDATDEEVISAAEKAQCHEFIMKMAKGYDTPLLDLGSSLSGGEKQRIAIARAILKDAPILILDEPTAALDTKNELLVQRALDALLANKTILVIAHRLSTIVGAHQILVMEDGAIIEQGKHKDLLAKQGRYFEFWNTQHIATNDFGDDQSMPEESQGAII</sequence>
<dbReference type="GO" id="GO:0005524">
    <property type="term" value="F:ATP binding"/>
    <property type="evidence" value="ECO:0007669"/>
    <property type="project" value="UniProtKB-KW"/>
</dbReference>
<dbReference type="SUPFAM" id="SSF52540">
    <property type="entry name" value="P-loop containing nucleoside triphosphate hydrolases"/>
    <property type="match status" value="1"/>
</dbReference>
<organism evidence="12 13">
    <name type="scientific">Candidatus Ignatzschineria merdigallinarum</name>
    <dbReference type="NCBI Taxonomy" id="2838621"/>
    <lineage>
        <taxon>Bacteria</taxon>
        <taxon>Pseudomonadati</taxon>
        <taxon>Pseudomonadota</taxon>
        <taxon>Gammaproteobacteria</taxon>
        <taxon>Cardiobacteriales</taxon>
        <taxon>Ignatzschineriaceae</taxon>
        <taxon>Ignatzschineria</taxon>
    </lineage>
</organism>
<dbReference type="GO" id="GO:0140359">
    <property type="term" value="F:ABC-type transporter activity"/>
    <property type="evidence" value="ECO:0007669"/>
    <property type="project" value="InterPro"/>
</dbReference>
<dbReference type="PROSITE" id="PS50929">
    <property type="entry name" value="ABC_TM1F"/>
    <property type="match status" value="1"/>
</dbReference>
<protein>
    <submittedName>
        <fullName evidence="12">ABC transporter ATP-binding protein/permease</fullName>
    </submittedName>
</protein>
<name>A0A9D1Q6L9_9GAMM</name>
<accession>A0A9D1Q6L9</accession>
<dbReference type="InterPro" id="IPR039421">
    <property type="entry name" value="Type_1_exporter"/>
</dbReference>
<dbReference type="EMBL" id="DXHP01000140">
    <property type="protein sequence ID" value="HIW06943.1"/>
    <property type="molecule type" value="Genomic_DNA"/>
</dbReference>
<dbReference type="GO" id="GO:0034040">
    <property type="term" value="F:ATPase-coupled lipid transmembrane transporter activity"/>
    <property type="evidence" value="ECO:0007669"/>
    <property type="project" value="TreeGrafter"/>
</dbReference>
<feature type="domain" description="ABC transmembrane type-1" evidence="11">
    <location>
        <begin position="37"/>
        <end position="315"/>
    </location>
</feature>
<comment type="caution">
    <text evidence="12">The sequence shown here is derived from an EMBL/GenBank/DDBJ whole genome shotgun (WGS) entry which is preliminary data.</text>
</comment>
<dbReference type="InterPro" id="IPR011527">
    <property type="entry name" value="ABC1_TM_dom"/>
</dbReference>
<proteinExistence type="predicted"/>
<keyword evidence="4 9" id="KW-0812">Transmembrane</keyword>
<dbReference type="PANTHER" id="PTHR24221:SF397">
    <property type="entry name" value="ABC TRANSPORTER, ATP-BINDING TRANSMEMBRANE PROTEIN"/>
    <property type="match status" value="1"/>
</dbReference>
<dbReference type="PROSITE" id="PS50893">
    <property type="entry name" value="ABC_TRANSPORTER_2"/>
    <property type="match status" value="1"/>
</dbReference>
<evidence type="ECO:0000256" key="5">
    <source>
        <dbReference type="ARBA" id="ARBA00022741"/>
    </source>
</evidence>
<evidence type="ECO:0000256" key="3">
    <source>
        <dbReference type="ARBA" id="ARBA00022475"/>
    </source>
</evidence>
<evidence type="ECO:0000313" key="13">
    <source>
        <dbReference type="Proteomes" id="UP000823934"/>
    </source>
</evidence>
<keyword evidence="8 9" id="KW-0472">Membrane</keyword>
<evidence type="ECO:0000256" key="4">
    <source>
        <dbReference type="ARBA" id="ARBA00022692"/>
    </source>
</evidence>
<gene>
    <name evidence="12" type="ORF">H9889_06420</name>
</gene>
<dbReference type="Gene3D" id="3.40.50.300">
    <property type="entry name" value="P-loop containing nucleotide triphosphate hydrolases"/>
    <property type="match status" value="1"/>
</dbReference>
<dbReference type="InterPro" id="IPR003439">
    <property type="entry name" value="ABC_transporter-like_ATP-bd"/>
</dbReference>
<dbReference type="InterPro" id="IPR027417">
    <property type="entry name" value="P-loop_NTPase"/>
</dbReference>
<evidence type="ECO:0000313" key="12">
    <source>
        <dbReference type="EMBL" id="HIW06943.1"/>
    </source>
</evidence>
<keyword evidence="7 9" id="KW-1133">Transmembrane helix</keyword>
<evidence type="ECO:0000259" key="10">
    <source>
        <dbReference type="PROSITE" id="PS50893"/>
    </source>
</evidence>
<dbReference type="SUPFAM" id="SSF90123">
    <property type="entry name" value="ABC transporter transmembrane region"/>
    <property type="match status" value="1"/>
</dbReference>
<dbReference type="Gene3D" id="1.20.1560.10">
    <property type="entry name" value="ABC transporter type 1, transmembrane domain"/>
    <property type="match status" value="1"/>
</dbReference>
<comment type="subcellular location">
    <subcellularLocation>
        <location evidence="1">Cell membrane</location>
        <topology evidence="1">Multi-pass membrane protein</topology>
    </subcellularLocation>
</comment>
<dbReference type="InterPro" id="IPR003593">
    <property type="entry name" value="AAA+_ATPase"/>
</dbReference>
<dbReference type="FunFam" id="3.40.50.300:FF:000221">
    <property type="entry name" value="Multidrug ABC transporter ATP-binding protein"/>
    <property type="match status" value="1"/>
</dbReference>
<evidence type="ECO:0000256" key="7">
    <source>
        <dbReference type="ARBA" id="ARBA00022989"/>
    </source>
</evidence>
<evidence type="ECO:0000256" key="8">
    <source>
        <dbReference type="ARBA" id="ARBA00023136"/>
    </source>
</evidence>
<evidence type="ECO:0000256" key="6">
    <source>
        <dbReference type="ARBA" id="ARBA00022840"/>
    </source>
</evidence>
<keyword evidence="3" id="KW-1003">Cell membrane</keyword>
<feature type="transmembrane region" description="Helical" evidence="9">
    <location>
        <begin position="171"/>
        <end position="190"/>
    </location>
</feature>
<dbReference type="Proteomes" id="UP000823934">
    <property type="component" value="Unassembled WGS sequence"/>
</dbReference>
<feature type="transmembrane region" description="Helical" evidence="9">
    <location>
        <begin position="144"/>
        <end position="165"/>
    </location>
</feature>
<dbReference type="GO" id="GO:0016887">
    <property type="term" value="F:ATP hydrolysis activity"/>
    <property type="evidence" value="ECO:0007669"/>
    <property type="project" value="InterPro"/>
</dbReference>
<dbReference type="SMART" id="SM00382">
    <property type="entry name" value="AAA"/>
    <property type="match status" value="1"/>
</dbReference>
<dbReference type="InterPro" id="IPR036640">
    <property type="entry name" value="ABC1_TM_sf"/>
</dbReference>
<dbReference type="PROSITE" id="PS00211">
    <property type="entry name" value="ABC_TRANSPORTER_1"/>
    <property type="match status" value="1"/>
</dbReference>
<feature type="transmembrane region" description="Helical" evidence="9">
    <location>
        <begin position="73"/>
        <end position="90"/>
    </location>
</feature>
<dbReference type="GO" id="GO:0005886">
    <property type="term" value="C:plasma membrane"/>
    <property type="evidence" value="ECO:0007669"/>
    <property type="project" value="UniProtKB-SubCell"/>
</dbReference>
<reference evidence="12" key="2">
    <citation type="submission" date="2021-04" db="EMBL/GenBank/DDBJ databases">
        <authorList>
            <person name="Gilroy R."/>
        </authorList>
    </citation>
    <scope>NUCLEOTIDE SEQUENCE</scope>
    <source>
        <strain evidence="12">CHK160-9182</strain>
    </source>
</reference>
<dbReference type="Pfam" id="PF00664">
    <property type="entry name" value="ABC_membrane"/>
    <property type="match status" value="1"/>
</dbReference>
<feature type="transmembrane region" description="Helical" evidence="9">
    <location>
        <begin position="259"/>
        <end position="281"/>
    </location>
</feature>
<reference evidence="12" key="1">
    <citation type="journal article" date="2021" name="PeerJ">
        <title>Extensive microbial diversity within the chicken gut microbiome revealed by metagenomics and culture.</title>
        <authorList>
            <person name="Gilroy R."/>
            <person name="Ravi A."/>
            <person name="Getino M."/>
            <person name="Pursley I."/>
            <person name="Horton D.L."/>
            <person name="Alikhan N.F."/>
            <person name="Baker D."/>
            <person name="Gharbi K."/>
            <person name="Hall N."/>
            <person name="Watson M."/>
            <person name="Adriaenssens E.M."/>
            <person name="Foster-Nyarko E."/>
            <person name="Jarju S."/>
            <person name="Secka A."/>
            <person name="Antonio M."/>
            <person name="Oren A."/>
            <person name="Chaudhuri R.R."/>
            <person name="La Ragione R."/>
            <person name="Hildebrand F."/>
            <person name="Pallen M.J."/>
        </authorList>
    </citation>
    <scope>NUCLEOTIDE SEQUENCE</scope>
    <source>
        <strain evidence="12">CHK160-9182</strain>
    </source>
</reference>
<evidence type="ECO:0000256" key="1">
    <source>
        <dbReference type="ARBA" id="ARBA00004651"/>
    </source>
</evidence>
<evidence type="ECO:0000256" key="2">
    <source>
        <dbReference type="ARBA" id="ARBA00022448"/>
    </source>
</evidence>
<dbReference type="PANTHER" id="PTHR24221">
    <property type="entry name" value="ATP-BINDING CASSETTE SUB-FAMILY B"/>
    <property type="match status" value="1"/>
</dbReference>
<dbReference type="AlphaFoldDB" id="A0A9D1Q6L9"/>
<dbReference type="Pfam" id="PF00005">
    <property type="entry name" value="ABC_tran"/>
    <property type="match status" value="1"/>
</dbReference>
<evidence type="ECO:0000256" key="9">
    <source>
        <dbReference type="SAM" id="Phobius"/>
    </source>
</evidence>
<feature type="transmembrane region" description="Helical" evidence="9">
    <location>
        <begin position="32"/>
        <end position="61"/>
    </location>
</feature>
<keyword evidence="2" id="KW-0813">Transport</keyword>
<dbReference type="InterPro" id="IPR017871">
    <property type="entry name" value="ABC_transporter-like_CS"/>
</dbReference>
<feature type="domain" description="ABC transporter" evidence="10">
    <location>
        <begin position="364"/>
        <end position="598"/>
    </location>
</feature>
<keyword evidence="5" id="KW-0547">Nucleotide-binding</keyword>
<evidence type="ECO:0000259" key="11">
    <source>
        <dbReference type="PROSITE" id="PS50929"/>
    </source>
</evidence>